<name>A0A1H3C2I5_ALLWA</name>
<dbReference type="RefSeq" id="WP_091332028.1">
    <property type="nucleotide sequence ID" value="NZ_FNOW01000004.1"/>
</dbReference>
<organism evidence="1 2">
    <name type="scientific">Allochromatium warmingii</name>
    <name type="common">Chromatium warmingii</name>
    <dbReference type="NCBI Taxonomy" id="61595"/>
    <lineage>
        <taxon>Bacteria</taxon>
        <taxon>Pseudomonadati</taxon>
        <taxon>Pseudomonadota</taxon>
        <taxon>Gammaproteobacteria</taxon>
        <taxon>Chromatiales</taxon>
        <taxon>Chromatiaceae</taxon>
        <taxon>Allochromatium</taxon>
    </lineage>
</organism>
<dbReference type="OrthoDB" id="5801932at2"/>
<accession>A0A1H3C2I5</accession>
<evidence type="ECO:0000313" key="2">
    <source>
        <dbReference type="Proteomes" id="UP000198672"/>
    </source>
</evidence>
<protein>
    <submittedName>
        <fullName evidence="1">Uncharacterized protein</fullName>
    </submittedName>
</protein>
<dbReference type="Proteomes" id="UP000198672">
    <property type="component" value="Unassembled WGS sequence"/>
</dbReference>
<evidence type="ECO:0000313" key="1">
    <source>
        <dbReference type="EMBL" id="SDX47719.1"/>
    </source>
</evidence>
<keyword evidence="2" id="KW-1185">Reference proteome</keyword>
<gene>
    <name evidence="1" type="ORF">SAMN05421644_10483</name>
</gene>
<dbReference type="AlphaFoldDB" id="A0A1H3C2I5"/>
<dbReference type="EMBL" id="FNOW01000004">
    <property type="protein sequence ID" value="SDX47719.1"/>
    <property type="molecule type" value="Genomic_DNA"/>
</dbReference>
<proteinExistence type="predicted"/>
<sequence>MKKNTKPLEQALNADLRGSWPALQRAAQRARELAAQTGTAIVVSRDGKIEHIQPNAFNNRSSVPVITSKHDQIDSN</sequence>
<reference evidence="2" key="1">
    <citation type="submission" date="2016-10" db="EMBL/GenBank/DDBJ databases">
        <authorList>
            <person name="Varghese N."/>
            <person name="Submissions S."/>
        </authorList>
    </citation>
    <scope>NUCLEOTIDE SEQUENCE [LARGE SCALE GENOMIC DNA]</scope>
    <source>
        <strain evidence="2">DSM 173</strain>
    </source>
</reference>
<dbReference type="STRING" id="61595.SAMN05421644_10483"/>